<proteinExistence type="predicted"/>
<dbReference type="Pfam" id="PF13573">
    <property type="entry name" value="SprB"/>
    <property type="match status" value="1"/>
</dbReference>
<protein>
    <submittedName>
        <fullName evidence="2">Isopeptide-forming domain-containing fimbrial protein</fullName>
    </submittedName>
</protein>
<comment type="caution">
    <text evidence="2">The sequence shown here is derived from an EMBL/GenBank/DDBJ whole genome shotgun (WGS) entry which is preliminary data.</text>
</comment>
<dbReference type="InterPro" id="IPR025667">
    <property type="entry name" value="SprB_repeat"/>
</dbReference>
<accession>A0ABS3PY10</accession>
<dbReference type="Gene3D" id="2.60.40.740">
    <property type="match status" value="1"/>
</dbReference>
<dbReference type="InterPro" id="IPR047589">
    <property type="entry name" value="DUF11_rpt"/>
</dbReference>
<dbReference type="InterPro" id="IPR055353">
    <property type="entry name" value="DUF7619"/>
</dbReference>
<dbReference type="RefSeq" id="WP_208058743.1">
    <property type="nucleotide sequence ID" value="NZ_JAGDYP010000004.1"/>
</dbReference>
<dbReference type="Pfam" id="PF24595">
    <property type="entry name" value="DUF7619"/>
    <property type="match status" value="1"/>
</dbReference>
<reference evidence="2 3" key="1">
    <citation type="submission" date="2021-03" db="EMBL/GenBank/DDBJ databases">
        <title>Isolation and description of Capnocytophaga bilenii sp. nov., a novel Capnocytophaga species, isolated from a gingivitis subject.</title>
        <authorList>
            <person name="Antezack A."/>
            <person name="Monnet-Corti V."/>
            <person name="La Scola B."/>
        </authorList>
    </citation>
    <scope>NUCLEOTIDE SEQUENCE [LARGE SCALE GENOMIC DNA]</scope>
    <source>
        <strain evidence="2 3">Marseille-Q4570</strain>
    </source>
</reference>
<gene>
    <name evidence="2" type="ORF">J4N46_07210</name>
</gene>
<evidence type="ECO:0000313" key="2">
    <source>
        <dbReference type="EMBL" id="MBO1884210.1"/>
    </source>
</evidence>
<keyword evidence="3" id="KW-1185">Reference proteome</keyword>
<evidence type="ECO:0000313" key="3">
    <source>
        <dbReference type="Proteomes" id="UP000681610"/>
    </source>
</evidence>
<sequence>MRRQLLLLSFFWFIAVLFSTAIGQMQANFPERYRVTVKGDMIIVGNTMLSPNGNSDYNDPNAWNYFGQPYVDIDGDGSTFNSSSARVLDPNPGGACPRKVKKAFLYWASMDSPIAGSADRVKFKIDTGSYQDIVGTLVSTNIGSGLYVYIADVTDKLTSVAGNYTVANLYSPNRYAAGWTLFIIYEDATKPARNISLFDGLAIVDGSTSAVIDIQGFKTVPSPLPVNAKIGFASLEGDAGGVGDQLFIKTNKIANSVLSSPGRPANNFFNSTYTDESGINLNRTPKSKNLMGYDAGILQLENANNRILDNNSTWAKLTATTNGDVYYPFMFAFNVEVIEPTVVMNKRVYNAANQDVTGQNNIALGSTLKYEIEFQNQGNDDAKNLTITDILPPNLENSATGIYVSDSRITYNYDPNTRKLTANVPNDLVKQNGSKYKISFNVKVVPKCDTWTSPCANKIQNSASATYQGTRNPATFTPKSSNAQFSACGSTEESSTDFLVGVDFSKCTYKTSTILCKPTMNLTAAADFDSYTWTKEGDTSFSRTGRTISINAVGTYKVTKTKAGCATMYEEFEVKPNDHEADHPLENKIKNKEISGEVYVCPSTGQKYPQVYLCGKNASVEVKLKIDNAKSFQWGKMAASCPSKQLDCPASAPSQSTCWSNDGALINGTTTQKTFNADGDYKLTVTYDGDCVATYYFRVTKDQTDLDADVVHKVCNTQGSIKAKGISGSGYKYQLKQGNTVVRAWQTSVEFKNLDPGTYKLQATLPTANTQSIVTCVYEKEVTIQQITPSLQVTATNPLCNGGLGALQIQLSYPPYFPYTYKIIKDGQVVAQQAVTTQHLAGLTVSLTAGSYTVKVENNYGCTLQQTKNITDPAALKLDLGVSNAMCSANDGAITARAQGGTPNSNGYTLELYKSGTFVSRATTQSGVYTFTGLYAGAYEVKVIDGNNCNKTTSATIIQLPTPSVTVTYTLYECGAKGKVVFSVPQSSVTYTYQYSLQQFLPTNKAAVIQTGREFTNLPVGASFVAQVHYTYAGKTCSMTIRDIEVPNITADNNLIASAGVSKLIGCFDGTDTDKGEIRFSNVQGGVPPYEFSFDGGATWTSTRVMRKPAGSYNLAVRDAIECARTGLQVTIPAKVTQPTFTPTITYNCEGKGTYVQNSSKGSAYTYTYQLNGGTEQSSNTFSNLAPGTYTITINYSDANPPSKNVLFLEDFGQGTDHVRTPYINDAYVFEPQNGSTTLYNRAGVGRSNPYGDNVNDGEYTVVSKMRPNLWGDDPVDHTGKTNGRILFVNIGNSVGIAGILYQRKMTDITPNKPIQFFIALYNLVRGDGVSVNASFPKIGLELYRTEADALAGTNRLAVKDLGYIPGHANVNDWKEHNIEMNPGNNTELVAVVRSYSNVTGGNDLAMDDIYLYQEPEACTFSYTTTFKIESGKEFGVDTTTEEVTPVKCKGGDGTYKIKLKNINPVTKTYYYSVNGAAFVQSSPSNDTFTLNKNAGTYTVKFRGELNNANCEIVRTFTITEPAQLQVTAANAQGDVTLGCTPKVTAAQLLSATGGTKPYTFAIYKGNVTITTIALNATATNTSFVFTQTGNYTIGVTDANGCKATTAQAYKIYEPKVLQLQPAANSPSDNNFCSVTGNNGKVTLKVVAINGANTQPGAYNNAPYIFKHNGSVVTRTYRDTYTFDNLGVATHTFEVVDKYGCSTSTQVRLNKPLTSSTGNTSAPPTLVKDITCTPGNAGRAEIALKPEGGYPPYSYKVYRTPDLLNPIDGNGGLAANTTITYYTNVPGGYVIRVADDRGCEFYSGVVSVTTPVRATISATVTSATCYGVNNGVVSVTINGGKAPFRIKLNSTDANWTSVTGNKHLFTNVSTGTHNMVVKDANDCEVTQPILIAAPTQPLKAFAVVQELVGCGNGANTNKAKVRFTNVSGGWGDYQYKYDAGFSIYPEGWIPPGTHTITVKDKGGCEYDVRISVPDKIAQPTGTTYTIVTYDCAGNGTVKFIGNPSTYSYTYIVGGKTATGTVATITGLAPGTYTATIRYTHEAALDSNILFKEDFGRGSATSLPAGMTELGYGLGPGHYKIINPTEALTTWGGSNSCGVNSIWVAVPDHTSAGTDPDGRFYMADFNPVTPDGQLFYRRKVSDIKPNSDIHIEFYALNLFRTDKLMHGTYGEALKPNLRVRLVSNNNTVIAFKNTGEIPNSTCGNNLTGPAGMVNWHKYEATLNAGNNNEFWIEVRANGGAPHVWGNDFCMDDISVYQVPKSCPADIEKTVVIPSGQEFKGSVLSVTNVACNGYATGKATLKVENLRGGSYMVQISPSYIARTGAGYTTPINSNTFEITDIKSGNYTITFRYTPAHSGLGSGCVVTTTLQVTEPTQIGLTATQTVPAMCSNNNVATVKLTATGGTGTGTYRYIYYDANNVPQVATQTSNIFTGVKPGVQNKFKVIDANNCSLTITMGIADVPAKKTVSFTLEATDCYANDQQGEIKVRITDGNGNYRMKIGAGNLVSPTTNSVTHSFTGLRQGNHLVTVEDGYGCQATGTIVIYPALNYTLKTTHQGSCAQGKIEVTARGGDGNIRYYFKKVGGTLSGPHTSGTLPIPNFSESSQTWVVYIQSARCEKTETVTINNVTAPTGFTLQTVTPTCTGGENGSIVVGNLAVAGEPYRIEVWHPDGGVRTQTGVTNNTPYTYTNAKAGLYTVTVRDTYGCSVSRTVRVGEMPDLSTDFSLKVADTTVCPAAGAANTLTLTFSPTTWAANVAVADIYYRINSDNTWTRVTTNPVTFIHPSFKSGSTISITYKKMEQGGNTTLCITETKDYTVPHNLSGISVVTNLNDPKFYACSGANGGFTATVTIPTGEGQDPYHFSLDGNHWSAANNGTNSRVWTGLIPGRTYKFYVKDNRGCTAEYDGDIYGNSYNPAIKLHLTATPACSNGAQGTLTIQFKRRTSYMPGGTTSGTYKLYELPTPVPSGRQGTLVSGPTSAAIGSTGELVLGNIGVAPGKTYYVEFSEAAGCVWGSNDVEVKKLTTIQGIVSVTTTATCENDAIVEVTGLTGGGGQYTVTLQPVVGGSFGSTPIAVGSNKVRVQKDNVTGATAATFKYPAAPITAGVRVQVSDQYNCSPIDFGVATITVLPRPEVRTVTYSGCANGSFKATITPTAQKLGTTTNPVMAPATEIPLYEYSIDGGDNGGTWHPSNVFSNLTAGTYPIAIKERATGCVATSSLVIYDVLEASASVKKGFDCSVPPSTPVAQIELLVTKGSTRYSYSVTGYGIGTPLTGNTFTLVPATQASRTVIDLPSSAGNMSSASVYTVTVTDLGAPTCTPTQIAVTVQPAAQSRPALSFTTYSATCHGDHSGWFSMQEVNANGANFN</sequence>
<evidence type="ECO:0000259" key="1">
    <source>
        <dbReference type="Pfam" id="PF24595"/>
    </source>
</evidence>
<dbReference type="NCBIfam" id="TIGR01451">
    <property type="entry name" value="B_ant_repeat"/>
    <property type="match status" value="1"/>
</dbReference>
<dbReference type="Proteomes" id="UP000681610">
    <property type="component" value="Unassembled WGS sequence"/>
</dbReference>
<name>A0ABS3PY10_9FLAO</name>
<feature type="non-terminal residue" evidence="2">
    <location>
        <position position="3362"/>
    </location>
</feature>
<organism evidence="2 3">
    <name type="scientific">Capnocytophaga bilenii</name>
    <dbReference type="NCBI Taxonomy" id="2819369"/>
    <lineage>
        <taxon>Bacteria</taxon>
        <taxon>Pseudomonadati</taxon>
        <taxon>Bacteroidota</taxon>
        <taxon>Flavobacteriia</taxon>
        <taxon>Flavobacteriales</taxon>
        <taxon>Flavobacteriaceae</taxon>
        <taxon>Capnocytophaga</taxon>
    </lineage>
</organism>
<dbReference type="EMBL" id="JAGDYP010000004">
    <property type="protein sequence ID" value="MBO1884210.1"/>
    <property type="molecule type" value="Genomic_DNA"/>
</dbReference>
<feature type="domain" description="DUF7619" evidence="1">
    <location>
        <begin position="363"/>
        <end position="449"/>
    </location>
</feature>